<feature type="transmembrane region" description="Helical" evidence="13">
    <location>
        <begin position="69"/>
        <end position="90"/>
    </location>
</feature>
<comment type="subcellular location">
    <subcellularLocation>
        <location evidence="2">Cell membrane</location>
        <topology evidence="2">Multi-pass membrane protein</topology>
    </subcellularLocation>
    <subcellularLocation>
        <location evidence="1">Membrane</location>
        <location evidence="1">Caveola</location>
        <topology evidence="1">Multi-pass membrane protein</topology>
    </subcellularLocation>
</comment>
<evidence type="ECO:0000256" key="2">
    <source>
        <dbReference type="ARBA" id="ARBA00004651"/>
    </source>
</evidence>
<proteinExistence type="inferred from homology"/>
<keyword evidence="15" id="KW-1185">Reference proteome</keyword>
<keyword evidence="4" id="KW-1003">Cell membrane</keyword>
<keyword evidence="5 13" id="KW-0812">Transmembrane</keyword>
<evidence type="ECO:0000256" key="13">
    <source>
        <dbReference type="SAM" id="Phobius"/>
    </source>
</evidence>
<evidence type="ECO:0000256" key="3">
    <source>
        <dbReference type="ARBA" id="ARBA00010532"/>
    </source>
</evidence>
<accession>A0A8K0C7B9</accession>
<evidence type="ECO:0000256" key="4">
    <source>
        <dbReference type="ARBA" id="ARBA00022475"/>
    </source>
</evidence>
<dbReference type="EMBL" id="VTPC01091016">
    <property type="protein sequence ID" value="KAF2880151.1"/>
    <property type="molecule type" value="Genomic_DNA"/>
</dbReference>
<dbReference type="PANTHER" id="PTHR11923">
    <property type="entry name" value="SCAVENGER RECEPTOR CLASS B TYPE-1 SR-B1"/>
    <property type="match status" value="1"/>
</dbReference>
<evidence type="ECO:0000313" key="15">
    <source>
        <dbReference type="Proteomes" id="UP000801492"/>
    </source>
</evidence>
<dbReference type="PANTHER" id="PTHR11923:SF110">
    <property type="entry name" value="SCAVENGER RECEPTOR CLASS B MEMBER 1"/>
    <property type="match status" value="1"/>
</dbReference>
<dbReference type="PRINTS" id="PR01609">
    <property type="entry name" value="CD36FAMILY"/>
</dbReference>
<keyword evidence="9" id="KW-0675">Receptor</keyword>
<dbReference type="GO" id="GO:0005044">
    <property type="term" value="F:scavenger receptor activity"/>
    <property type="evidence" value="ECO:0007669"/>
    <property type="project" value="TreeGrafter"/>
</dbReference>
<evidence type="ECO:0000256" key="6">
    <source>
        <dbReference type="ARBA" id="ARBA00022989"/>
    </source>
</evidence>
<evidence type="ECO:0000256" key="8">
    <source>
        <dbReference type="ARBA" id="ARBA00023157"/>
    </source>
</evidence>
<gene>
    <name evidence="14" type="ORF">ILUMI_26014</name>
</gene>
<dbReference type="OrthoDB" id="18585at2759"/>
<evidence type="ECO:0000256" key="7">
    <source>
        <dbReference type="ARBA" id="ARBA00023136"/>
    </source>
</evidence>
<evidence type="ECO:0000256" key="1">
    <source>
        <dbReference type="ARBA" id="ARBA00004189"/>
    </source>
</evidence>
<dbReference type="GO" id="GO:0005901">
    <property type="term" value="C:caveola"/>
    <property type="evidence" value="ECO:0007669"/>
    <property type="project" value="UniProtKB-SubCell"/>
</dbReference>
<organism evidence="14 15">
    <name type="scientific">Ignelater luminosus</name>
    <name type="common">Cucubano</name>
    <name type="synonym">Pyrophorus luminosus</name>
    <dbReference type="NCBI Taxonomy" id="2038154"/>
    <lineage>
        <taxon>Eukaryota</taxon>
        <taxon>Metazoa</taxon>
        <taxon>Ecdysozoa</taxon>
        <taxon>Arthropoda</taxon>
        <taxon>Hexapoda</taxon>
        <taxon>Insecta</taxon>
        <taxon>Pterygota</taxon>
        <taxon>Neoptera</taxon>
        <taxon>Endopterygota</taxon>
        <taxon>Coleoptera</taxon>
        <taxon>Polyphaga</taxon>
        <taxon>Elateriformia</taxon>
        <taxon>Elateroidea</taxon>
        <taxon>Elateridae</taxon>
        <taxon>Agrypninae</taxon>
        <taxon>Pyrophorini</taxon>
        <taxon>Ignelater</taxon>
    </lineage>
</organism>
<keyword evidence="10" id="KW-0325">Glycoprotein</keyword>
<dbReference type="Pfam" id="PF01130">
    <property type="entry name" value="CD36"/>
    <property type="match status" value="1"/>
</dbReference>
<protein>
    <recommendedName>
        <fullName evidence="11">Scavenger receptor class B member 1</fullName>
    </recommendedName>
    <alternativeName>
        <fullName evidence="12">SR-BI</fullName>
    </alternativeName>
</protein>
<feature type="transmembrane region" description="Helical" evidence="13">
    <location>
        <begin position="518"/>
        <end position="537"/>
    </location>
</feature>
<evidence type="ECO:0000256" key="5">
    <source>
        <dbReference type="ARBA" id="ARBA00022692"/>
    </source>
</evidence>
<comment type="similarity">
    <text evidence="3">Belongs to the CD36 family.</text>
</comment>
<dbReference type="AlphaFoldDB" id="A0A8K0C7B9"/>
<dbReference type="GO" id="GO:0005737">
    <property type="term" value="C:cytoplasm"/>
    <property type="evidence" value="ECO:0007669"/>
    <property type="project" value="TreeGrafter"/>
</dbReference>
<keyword evidence="7 13" id="KW-0472">Membrane</keyword>
<dbReference type="Proteomes" id="UP000801492">
    <property type="component" value="Unassembled WGS sequence"/>
</dbReference>
<evidence type="ECO:0000256" key="9">
    <source>
        <dbReference type="ARBA" id="ARBA00023170"/>
    </source>
</evidence>
<comment type="caution">
    <text evidence="14">The sequence shown here is derived from an EMBL/GenBank/DDBJ whole genome shotgun (WGS) entry which is preliminary data.</text>
</comment>
<name>A0A8K0C7B9_IGNLU</name>
<sequence length="565" mass="64314">MSKIYPNLEYLSERENEHHRSTSDLETNCGQIFSKSSAFTRDIIEKLEETEIGPKNTVICGHEFRTRQLWVLTGLILLFLSSCMGMGLMFGTTMFDGYVLSNIVLANNTNAYNLWKGPFMRSVLKVYIFNYTNVDEYERGEAEKLHVKEVGPFVYEEISERVNVQFYPNGTVSYQEHRRHKYRADLSKGRRQSDRIIVPNMPMLGAAAISKNSYYMTRLAMSTLLKGLNAKPFLNLPAHRFIWGYDDSLYALAKGVMSYQKKFPFEKFGILASRNGTSSDVITINTGKKDINKLGLIDRFNGEESIDHWSTDDCNKIQGGDGTIFPPHVVRQKKPIYMYQKELCRRLPLVFDKEVKIINGKISAYKYVLPDTVFDRPEIDPENQCYCDMDSGNCSPQGVFNATPCAYGAPAFISFPHFYNADPALKEAVSGLNPNPQHDNFLYVHPRLGFTMAGKSQLQMNVQVRKSFGMTQLDMFEDDMILPITWVEIGLEDKDLPDLAKEGIYGASFTIPAIEMSLQYGCLLTALVTLTAIAIILKGKWNERIQRIRRLQRNTSTQSGNRLIS</sequence>
<reference evidence="14" key="1">
    <citation type="submission" date="2019-08" db="EMBL/GenBank/DDBJ databases">
        <title>The genome of the North American firefly Photinus pyralis.</title>
        <authorList>
            <consortium name="Photinus pyralis genome working group"/>
            <person name="Fallon T.R."/>
            <person name="Sander Lower S.E."/>
            <person name="Weng J.-K."/>
        </authorList>
    </citation>
    <scope>NUCLEOTIDE SEQUENCE</scope>
    <source>
        <strain evidence="14">TRF0915ILg1</strain>
        <tissue evidence="14">Whole body</tissue>
    </source>
</reference>
<evidence type="ECO:0000256" key="11">
    <source>
        <dbReference type="ARBA" id="ARBA00040821"/>
    </source>
</evidence>
<evidence type="ECO:0000313" key="14">
    <source>
        <dbReference type="EMBL" id="KAF2880151.1"/>
    </source>
</evidence>
<keyword evidence="6 13" id="KW-1133">Transmembrane helix</keyword>
<evidence type="ECO:0000256" key="12">
    <source>
        <dbReference type="ARBA" id="ARBA00042244"/>
    </source>
</evidence>
<keyword evidence="8" id="KW-1015">Disulfide bond</keyword>
<dbReference type="InterPro" id="IPR002159">
    <property type="entry name" value="CD36_fam"/>
</dbReference>
<evidence type="ECO:0000256" key="10">
    <source>
        <dbReference type="ARBA" id="ARBA00023180"/>
    </source>
</evidence>